<dbReference type="InterPro" id="IPR006282">
    <property type="entry name" value="Thi_PPkinase"/>
</dbReference>
<name>A0A6J6HUS8_9ZZZZ</name>
<dbReference type="GO" id="GO:0006772">
    <property type="term" value="P:thiamine metabolic process"/>
    <property type="evidence" value="ECO:0007669"/>
    <property type="project" value="InterPro"/>
</dbReference>
<feature type="domain" description="Thiamin pyrophosphokinase thiamin-binding" evidence="5">
    <location>
        <begin position="132"/>
        <end position="208"/>
    </location>
</feature>
<dbReference type="InterPro" id="IPR036371">
    <property type="entry name" value="TPK_B1-bd_sf"/>
</dbReference>
<dbReference type="PANTHER" id="PTHR41299">
    <property type="entry name" value="THIAMINE PYROPHOSPHOKINASE"/>
    <property type="match status" value="1"/>
</dbReference>
<keyword evidence="4" id="KW-0067">ATP-binding</keyword>
<organism evidence="6">
    <name type="scientific">freshwater metagenome</name>
    <dbReference type="NCBI Taxonomy" id="449393"/>
    <lineage>
        <taxon>unclassified sequences</taxon>
        <taxon>metagenomes</taxon>
        <taxon>ecological metagenomes</taxon>
    </lineage>
</organism>
<dbReference type="InterPro" id="IPR007371">
    <property type="entry name" value="TPK_catalytic"/>
</dbReference>
<evidence type="ECO:0000256" key="4">
    <source>
        <dbReference type="ARBA" id="ARBA00022840"/>
    </source>
</evidence>
<evidence type="ECO:0000259" key="5">
    <source>
        <dbReference type="SMART" id="SM00983"/>
    </source>
</evidence>
<dbReference type="InterPro" id="IPR053149">
    <property type="entry name" value="TPK"/>
</dbReference>
<dbReference type="PANTHER" id="PTHR41299:SF1">
    <property type="entry name" value="THIAMINE PYROPHOSPHOKINASE"/>
    <property type="match status" value="1"/>
</dbReference>
<dbReference type="GO" id="GO:0004788">
    <property type="term" value="F:thiamine diphosphokinase activity"/>
    <property type="evidence" value="ECO:0007669"/>
    <property type="project" value="InterPro"/>
</dbReference>
<sequence>MASRHALIFIGGDAPQLSLREQLPDAALVIAADSGWAHATAFGFTPDLLVGDMDSIQPEHLAAARASDTEIIEHSADKDFTDTELALQLARKFDYRHIHLVSGGGDRFDHLLAMVHSLVEHADDATLTAHIGTQHVRIVTPRESATFAAEPGATISLIPLGGHARGVTTRGLQWELKRSTLRSFASRGVSNIATTAAITVSLRTGALAIITTPLTSENQS</sequence>
<accession>A0A6J6HUS8</accession>
<dbReference type="Gene3D" id="3.40.50.10240">
    <property type="entry name" value="Thiamin pyrophosphokinase, catalytic domain"/>
    <property type="match status" value="1"/>
</dbReference>
<dbReference type="NCBIfam" id="TIGR01378">
    <property type="entry name" value="thi_PPkinase"/>
    <property type="match status" value="1"/>
</dbReference>
<dbReference type="InterPro" id="IPR007373">
    <property type="entry name" value="Thiamin_PyroPKinase_B1-bd"/>
</dbReference>
<dbReference type="GO" id="GO:0030975">
    <property type="term" value="F:thiamine binding"/>
    <property type="evidence" value="ECO:0007669"/>
    <property type="project" value="InterPro"/>
</dbReference>
<evidence type="ECO:0000256" key="2">
    <source>
        <dbReference type="ARBA" id="ARBA00022741"/>
    </source>
</evidence>
<dbReference type="SUPFAM" id="SSF63999">
    <property type="entry name" value="Thiamin pyrophosphokinase, catalytic domain"/>
    <property type="match status" value="1"/>
</dbReference>
<proteinExistence type="predicted"/>
<evidence type="ECO:0000256" key="3">
    <source>
        <dbReference type="ARBA" id="ARBA00022777"/>
    </source>
</evidence>
<dbReference type="GO" id="GO:0016301">
    <property type="term" value="F:kinase activity"/>
    <property type="evidence" value="ECO:0007669"/>
    <property type="project" value="UniProtKB-KW"/>
</dbReference>
<dbReference type="Pfam" id="PF04265">
    <property type="entry name" value="TPK_B1_binding"/>
    <property type="match status" value="1"/>
</dbReference>
<keyword evidence="2" id="KW-0547">Nucleotide-binding</keyword>
<dbReference type="SUPFAM" id="SSF63862">
    <property type="entry name" value="Thiamin pyrophosphokinase, substrate-binding domain"/>
    <property type="match status" value="1"/>
</dbReference>
<dbReference type="EMBL" id="CAEZUX010000039">
    <property type="protein sequence ID" value="CAB4612218.1"/>
    <property type="molecule type" value="Genomic_DNA"/>
</dbReference>
<gene>
    <name evidence="6" type="ORF">UFOPK1874_00505</name>
</gene>
<dbReference type="GO" id="GO:0005524">
    <property type="term" value="F:ATP binding"/>
    <property type="evidence" value="ECO:0007669"/>
    <property type="project" value="UniProtKB-KW"/>
</dbReference>
<evidence type="ECO:0000313" key="6">
    <source>
        <dbReference type="EMBL" id="CAB4612218.1"/>
    </source>
</evidence>
<keyword evidence="1" id="KW-0808">Transferase</keyword>
<dbReference type="CDD" id="cd07995">
    <property type="entry name" value="TPK"/>
    <property type="match status" value="1"/>
</dbReference>
<evidence type="ECO:0000256" key="1">
    <source>
        <dbReference type="ARBA" id="ARBA00022679"/>
    </source>
</evidence>
<keyword evidence="3" id="KW-0418">Kinase</keyword>
<dbReference type="SMART" id="SM00983">
    <property type="entry name" value="TPK_B1_binding"/>
    <property type="match status" value="1"/>
</dbReference>
<reference evidence="6" key="1">
    <citation type="submission" date="2020-05" db="EMBL/GenBank/DDBJ databases">
        <authorList>
            <person name="Chiriac C."/>
            <person name="Salcher M."/>
            <person name="Ghai R."/>
            <person name="Kavagutti S V."/>
        </authorList>
    </citation>
    <scope>NUCLEOTIDE SEQUENCE</scope>
</reference>
<dbReference type="AlphaFoldDB" id="A0A6J6HUS8"/>
<dbReference type="InterPro" id="IPR036759">
    <property type="entry name" value="TPK_catalytic_sf"/>
</dbReference>
<dbReference type="GO" id="GO:0009229">
    <property type="term" value="P:thiamine diphosphate biosynthetic process"/>
    <property type="evidence" value="ECO:0007669"/>
    <property type="project" value="InterPro"/>
</dbReference>
<protein>
    <submittedName>
        <fullName evidence="6">Unannotated protein</fullName>
    </submittedName>
</protein>
<dbReference type="Pfam" id="PF04263">
    <property type="entry name" value="TPK_catalytic"/>
    <property type="match status" value="1"/>
</dbReference>